<feature type="region of interest" description="Disordered" evidence="1">
    <location>
        <begin position="192"/>
        <end position="229"/>
    </location>
</feature>
<name>L9VXS6_9EURY</name>
<evidence type="ECO:0000256" key="1">
    <source>
        <dbReference type="SAM" id="MobiDB-lite"/>
    </source>
</evidence>
<dbReference type="PANTHER" id="PTHR34203:SF15">
    <property type="entry name" value="SLL1173 PROTEIN"/>
    <property type="match status" value="1"/>
</dbReference>
<reference evidence="3 4" key="1">
    <citation type="journal article" date="2014" name="PLoS Genet.">
        <title>Phylogenetically driven sequencing of extremely halophilic archaea reveals strategies for static and dynamic osmo-response.</title>
        <authorList>
            <person name="Becker E.A."/>
            <person name="Seitzer P.M."/>
            <person name="Tritt A."/>
            <person name="Larsen D."/>
            <person name="Krusor M."/>
            <person name="Yao A.I."/>
            <person name="Wu D."/>
            <person name="Madern D."/>
            <person name="Eisen J.A."/>
            <person name="Darling A.E."/>
            <person name="Facciotti M.T."/>
        </authorList>
    </citation>
    <scope>NUCLEOTIDE SEQUENCE [LARGE SCALE GENOMIC DNA]</scope>
    <source>
        <strain evidence="3 4">GA33</strain>
    </source>
</reference>
<dbReference type="EMBL" id="AOHW01000024">
    <property type="protein sequence ID" value="ELY41979.1"/>
    <property type="molecule type" value="Genomic_DNA"/>
</dbReference>
<dbReference type="Gene3D" id="3.40.50.150">
    <property type="entry name" value="Vaccinia Virus protein VP39"/>
    <property type="match status" value="1"/>
</dbReference>
<dbReference type="Pfam" id="PF05050">
    <property type="entry name" value="Methyltransf_21"/>
    <property type="match status" value="1"/>
</dbReference>
<dbReference type="SUPFAM" id="SSF53335">
    <property type="entry name" value="S-adenosyl-L-methionine-dependent methyltransferases"/>
    <property type="match status" value="1"/>
</dbReference>
<dbReference type="AlphaFoldDB" id="L9VXS6"/>
<dbReference type="PATRIC" id="fig|1114856.3.peg.1667"/>
<organism evidence="3 4">
    <name type="scientific">Natronorubrum tibetense GA33</name>
    <dbReference type="NCBI Taxonomy" id="1114856"/>
    <lineage>
        <taxon>Archaea</taxon>
        <taxon>Methanobacteriati</taxon>
        <taxon>Methanobacteriota</taxon>
        <taxon>Stenosarchaea group</taxon>
        <taxon>Halobacteria</taxon>
        <taxon>Halobacteriales</taxon>
        <taxon>Natrialbaceae</taxon>
        <taxon>Natronorubrum</taxon>
    </lineage>
</organism>
<dbReference type="STRING" id="1114856.GCA_000383975_00691"/>
<dbReference type="InterPro" id="IPR006342">
    <property type="entry name" value="FkbM_mtfrase"/>
</dbReference>
<gene>
    <name evidence="3" type="ORF">C496_07994</name>
</gene>
<sequence>MTATRTSAKRVRSVLDDAPQIAQYLGLEARKLGRLLRTGRIGAAVGSVAELATGRNPYYAFRLEDRRYQALSVGDHELVVDTTDAGISRTLLAYGVHEYRSSTVFERELERLAATVDGPVCVLEVGANIGYFSTMEAGILGDRARIHAVEPIPSNVALLEHNLERNGYAHLADVDQLAFGDEQRTVEMELSTHSNQHQVRASSAAADGVSSAADSASSTTTLEDAERETISVEQTTGNRYLTDCDIEPASINVVRFDVEGYESAVLEGLTDVLEAPGPTVVYVELHPLDLSPESKAAVVERFAANGFEVVSAVRTDAAAGVSDARRWHGLECGVETFDDLRRAMAESDHSIELIARK</sequence>
<evidence type="ECO:0000313" key="3">
    <source>
        <dbReference type="EMBL" id="ELY41979.1"/>
    </source>
</evidence>
<dbReference type="NCBIfam" id="TIGR01444">
    <property type="entry name" value="fkbM_fam"/>
    <property type="match status" value="1"/>
</dbReference>
<dbReference type="Proteomes" id="UP000011599">
    <property type="component" value="Unassembled WGS sequence"/>
</dbReference>
<dbReference type="eggNOG" id="arCOG01402">
    <property type="taxonomic scope" value="Archaea"/>
</dbReference>
<dbReference type="PANTHER" id="PTHR34203">
    <property type="entry name" value="METHYLTRANSFERASE, FKBM FAMILY PROTEIN"/>
    <property type="match status" value="1"/>
</dbReference>
<dbReference type="RefSeq" id="WP_006089416.1">
    <property type="nucleotide sequence ID" value="NZ_AOHW01000024.1"/>
</dbReference>
<keyword evidence="3" id="KW-0808">Transferase</keyword>
<feature type="compositionally biased region" description="Low complexity" evidence="1">
    <location>
        <begin position="201"/>
        <end position="218"/>
    </location>
</feature>
<evidence type="ECO:0000313" key="4">
    <source>
        <dbReference type="Proteomes" id="UP000011599"/>
    </source>
</evidence>
<evidence type="ECO:0000259" key="2">
    <source>
        <dbReference type="Pfam" id="PF05050"/>
    </source>
</evidence>
<dbReference type="InterPro" id="IPR052514">
    <property type="entry name" value="SAM-dependent_MTase"/>
</dbReference>
<comment type="caution">
    <text evidence="3">The sequence shown here is derived from an EMBL/GenBank/DDBJ whole genome shotgun (WGS) entry which is preliminary data.</text>
</comment>
<dbReference type="GO" id="GO:0008168">
    <property type="term" value="F:methyltransferase activity"/>
    <property type="evidence" value="ECO:0007669"/>
    <property type="project" value="UniProtKB-KW"/>
</dbReference>
<dbReference type="InterPro" id="IPR029063">
    <property type="entry name" value="SAM-dependent_MTases_sf"/>
</dbReference>
<dbReference type="OrthoDB" id="275825at2157"/>
<proteinExistence type="predicted"/>
<feature type="domain" description="Methyltransferase FkbM" evidence="2">
    <location>
        <begin position="124"/>
        <end position="289"/>
    </location>
</feature>
<keyword evidence="3" id="KW-0489">Methyltransferase</keyword>
<keyword evidence="4" id="KW-1185">Reference proteome</keyword>
<protein>
    <submittedName>
        <fullName evidence="3">SAM-dependent methyltransferase</fullName>
    </submittedName>
</protein>
<accession>L9VXS6</accession>
<dbReference type="GO" id="GO:0032259">
    <property type="term" value="P:methylation"/>
    <property type="evidence" value="ECO:0007669"/>
    <property type="project" value="UniProtKB-KW"/>
</dbReference>